<gene>
    <name evidence="12" type="ORF">SSA02_19270</name>
</gene>
<keyword evidence="5 11" id="KW-0812">Transmembrane</keyword>
<keyword evidence="9" id="KW-0564">Palmitate</keyword>
<proteinExistence type="inferred from homology"/>
<organism evidence="12 13">
    <name type="scientific">Swaminathania salitolerans</name>
    <dbReference type="NCBI Taxonomy" id="182838"/>
    <lineage>
        <taxon>Bacteria</taxon>
        <taxon>Pseudomonadati</taxon>
        <taxon>Pseudomonadota</taxon>
        <taxon>Alphaproteobacteria</taxon>
        <taxon>Acetobacterales</taxon>
        <taxon>Acetobacteraceae</taxon>
        <taxon>Swaminathania</taxon>
    </lineage>
</organism>
<dbReference type="GO" id="GO:0016020">
    <property type="term" value="C:membrane"/>
    <property type="evidence" value="ECO:0007669"/>
    <property type="project" value="UniProtKB-SubCell"/>
</dbReference>
<sequence length="97" mass="10455">MHTLRRLSSSFPSREAIALLTMAPVLGGCSRAPLQDILGSFFPSWMLCAFIGTIAAALLRALLGAADIQQSVPLPMLTYIAFATGVTFIVWLFVFGH</sequence>
<evidence type="ECO:0000256" key="7">
    <source>
        <dbReference type="ARBA" id="ARBA00022989"/>
    </source>
</evidence>
<dbReference type="PROSITE" id="PS51257">
    <property type="entry name" value="PROKAR_LIPOPROTEIN"/>
    <property type="match status" value="1"/>
</dbReference>
<name>A0A511BT90_9PROT</name>
<keyword evidence="8 11" id="KW-0472">Membrane</keyword>
<evidence type="ECO:0000256" key="1">
    <source>
        <dbReference type="ARBA" id="ARBA00004141"/>
    </source>
</evidence>
<keyword evidence="10" id="KW-0449">Lipoprotein</keyword>
<feature type="transmembrane region" description="Helical" evidence="11">
    <location>
        <begin position="41"/>
        <end position="62"/>
    </location>
</feature>
<dbReference type="EMBL" id="BJVC01000004">
    <property type="protein sequence ID" value="GEL02764.1"/>
    <property type="molecule type" value="Genomic_DNA"/>
</dbReference>
<evidence type="ECO:0000256" key="10">
    <source>
        <dbReference type="ARBA" id="ARBA00023288"/>
    </source>
</evidence>
<reference evidence="12 13" key="1">
    <citation type="submission" date="2019-07" db="EMBL/GenBank/DDBJ databases">
        <title>Whole genome shotgun sequence of Swaminathania salitolerans NBRC 104436.</title>
        <authorList>
            <person name="Hosoyama A."/>
            <person name="Uohara A."/>
            <person name="Ohji S."/>
            <person name="Ichikawa N."/>
        </authorList>
    </citation>
    <scope>NUCLEOTIDE SEQUENCE [LARGE SCALE GENOMIC DNA]</scope>
    <source>
        <strain evidence="12 13">NBRC 104436</strain>
    </source>
</reference>
<evidence type="ECO:0000256" key="11">
    <source>
        <dbReference type="SAM" id="Phobius"/>
    </source>
</evidence>
<dbReference type="Proteomes" id="UP000321405">
    <property type="component" value="Unassembled WGS sequence"/>
</dbReference>
<accession>A0A511BT90</accession>
<dbReference type="OrthoDB" id="5958921at2"/>
<evidence type="ECO:0000256" key="5">
    <source>
        <dbReference type="ARBA" id="ARBA00022692"/>
    </source>
</evidence>
<evidence type="ECO:0000256" key="3">
    <source>
        <dbReference type="ARBA" id="ARBA00021237"/>
    </source>
</evidence>
<evidence type="ECO:0000256" key="9">
    <source>
        <dbReference type="ARBA" id="ARBA00023139"/>
    </source>
</evidence>
<comment type="subcellular location">
    <subcellularLocation>
        <location evidence="1">Membrane</location>
        <topology evidence="1">Multi-pass membrane protein</topology>
    </subcellularLocation>
</comment>
<feature type="transmembrane region" description="Helical" evidence="11">
    <location>
        <begin position="74"/>
        <end position="94"/>
    </location>
</feature>
<evidence type="ECO:0000256" key="6">
    <source>
        <dbReference type="ARBA" id="ARBA00022729"/>
    </source>
</evidence>
<dbReference type="Pfam" id="PF17090">
    <property type="entry name" value="Ytca"/>
    <property type="match status" value="1"/>
</dbReference>
<evidence type="ECO:0000256" key="2">
    <source>
        <dbReference type="ARBA" id="ARBA00008208"/>
    </source>
</evidence>
<evidence type="ECO:0000313" key="13">
    <source>
        <dbReference type="Proteomes" id="UP000321405"/>
    </source>
</evidence>
<comment type="caution">
    <text evidence="12">The sequence shown here is derived from an EMBL/GenBank/DDBJ whole genome shotgun (WGS) entry which is preliminary data.</text>
</comment>
<evidence type="ECO:0000256" key="8">
    <source>
        <dbReference type="ARBA" id="ARBA00023136"/>
    </source>
</evidence>
<dbReference type="InterPro" id="IPR031381">
    <property type="entry name" value="YtcA"/>
</dbReference>
<keyword evidence="7 11" id="KW-1133">Transmembrane helix</keyword>
<protein>
    <recommendedName>
        <fullName evidence="3">Uncharacterized protein YtcA</fullName>
    </recommendedName>
</protein>
<evidence type="ECO:0000256" key="4">
    <source>
        <dbReference type="ARBA" id="ARBA00022475"/>
    </source>
</evidence>
<comment type="similarity">
    <text evidence="2">Belongs to the YtcA family.</text>
</comment>
<keyword evidence="4" id="KW-1003">Cell membrane</keyword>
<keyword evidence="13" id="KW-1185">Reference proteome</keyword>
<keyword evidence="6" id="KW-0732">Signal</keyword>
<evidence type="ECO:0000313" key="12">
    <source>
        <dbReference type="EMBL" id="GEL02764.1"/>
    </source>
</evidence>
<dbReference type="AlphaFoldDB" id="A0A511BT90"/>